<dbReference type="EMBL" id="FOFU01000001">
    <property type="protein sequence ID" value="SEP81243.1"/>
    <property type="molecule type" value="Genomic_DNA"/>
</dbReference>
<dbReference type="Proteomes" id="UP000182360">
    <property type="component" value="Unassembled WGS sequence"/>
</dbReference>
<keyword evidence="2" id="KW-1185">Reference proteome</keyword>
<accession>A0A1H9AXT4</accession>
<gene>
    <name evidence="1" type="ORF">SAMN04487977_101501</name>
</gene>
<dbReference type="AlphaFoldDB" id="A0A1H9AXT4"/>
<reference evidence="1 2" key="1">
    <citation type="submission" date="2016-10" db="EMBL/GenBank/DDBJ databases">
        <authorList>
            <person name="de Groot N.N."/>
        </authorList>
    </citation>
    <scope>NUCLEOTIDE SEQUENCE [LARGE SCALE GENOMIC DNA]</scope>
    <source>
        <strain evidence="1 2">B25</strain>
    </source>
</reference>
<organism evidence="1 2">
    <name type="scientific">Treponema bryantii</name>
    <dbReference type="NCBI Taxonomy" id="163"/>
    <lineage>
        <taxon>Bacteria</taxon>
        <taxon>Pseudomonadati</taxon>
        <taxon>Spirochaetota</taxon>
        <taxon>Spirochaetia</taxon>
        <taxon>Spirochaetales</taxon>
        <taxon>Treponemataceae</taxon>
        <taxon>Treponema</taxon>
    </lineage>
</organism>
<evidence type="ECO:0000313" key="1">
    <source>
        <dbReference type="EMBL" id="SEP81243.1"/>
    </source>
</evidence>
<evidence type="ECO:0000313" key="2">
    <source>
        <dbReference type="Proteomes" id="UP000182360"/>
    </source>
</evidence>
<name>A0A1H9AXT4_9SPIR</name>
<sequence length="103" mass="11667">MFENKEQMGIMGEGTMKEKLFILKYDGGEYYIGEARTLRRTDSVEPFSVTVGDYCDVDDLEKALPFTERQAKHILEGAYGDEAHQKILGKLRALPYNGGENLD</sequence>
<protein>
    <submittedName>
        <fullName evidence="1">Uncharacterized protein</fullName>
    </submittedName>
</protein>
<proteinExistence type="predicted"/>